<organism evidence="1 2">
    <name type="scientific">candidate division TA06 bacterium B3_TA06</name>
    <dbReference type="NCBI Taxonomy" id="2012487"/>
    <lineage>
        <taxon>Bacteria</taxon>
        <taxon>Bacteria division TA06</taxon>
    </lineage>
</organism>
<dbReference type="AlphaFoldDB" id="A0A532V022"/>
<evidence type="ECO:0000313" key="2">
    <source>
        <dbReference type="Proteomes" id="UP000317778"/>
    </source>
</evidence>
<sequence length="536" mass="62487">MREGRACALSFILICLASCGRSSKQETSLPLVLSISVDGGFNEYFDLTDSLLYGVRLVQTDNEEFGLMLRRFWLANSGICDTQVFPCPCKDSSDWFFYPGLRFEVKLYASDRYFERLPHRGWKLFPVPLGDTSNMLHRGEVISFVQDYVSQESFQSTLRSRWEHFYIIDMHSAIPRTVACVEGEVVDFVDPYLLLLSGYGYTEQSYGEVNPTPRYVQGCELILIDMRDMHEMGRLPVTLENDAWEIWYRACLTPDHKLLYTETVEWPECWRYFPGIDKLVSEEEVWTSAWYRFLINSQVLRYYMLERRPVFIWDIDSGDVSRSELLLPFFAFSPSTERCLDNKGRAIFISEPQGWGFHMFEYNPWLVQVPAVSDLTNPPRELSELRRFKKPGWEMNWELSPDKRWLVLDYYKQFSRLRKWLSKRLPPYDHILIPVEVLADPSLLESVKSYVHIPQYESAAPFRFAPGEDWVLTGNRPGAVPLLYACGQGNPPIPLLSSNETDFQEAFFSPDGGYVGYICRLEGENYYRLQVRQLPP</sequence>
<dbReference type="SUPFAM" id="SSF82171">
    <property type="entry name" value="DPP6 N-terminal domain-like"/>
    <property type="match status" value="1"/>
</dbReference>
<accession>A0A532V022</accession>
<reference evidence="1 2" key="1">
    <citation type="submission" date="2017-06" db="EMBL/GenBank/DDBJ databases">
        <title>Novel microbial phyla capable of carbon fixation and sulfur reduction in deep-sea sediments.</title>
        <authorList>
            <person name="Huang J."/>
            <person name="Baker B."/>
            <person name="Wang Y."/>
        </authorList>
    </citation>
    <scope>NUCLEOTIDE SEQUENCE [LARGE SCALE GENOMIC DNA]</scope>
    <source>
        <strain evidence="1">B3_TA06</strain>
    </source>
</reference>
<evidence type="ECO:0000313" key="1">
    <source>
        <dbReference type="EMBL" id="TKJ40518.1"/>
    </source>
</evidence>
<protein>
    <submittedName>
        <fullName evidence="1">Uncharacterized protein</fullName>
    </submittedName>
</protein>
<name>A0A532V022_UNCT6</name>
<proteinExistence type="predicted"/>
<gene>
    <name evidence="1" type="ORF">CEE36_09515</name>
</gene>
<dbReference type="EMBL" id="NJBO01000018">
    <property type="protein sequence ID" value="TKJ40518.1"/>
    <property type="molecule type" value="Genomic_DNA"/>
</dbReference>
<dbReference type="Proteomes" id="UP000317778">
    <property type="component" value="Unassembled WGS sequence"/>
</dbReference>
<comment type="caution">
    <text evidence="1">The sequence shown here is derived from an EMBL/GenBank/DDBJ whole genome shotgun (WGS) entry which is preliminary data.</text>
</comment>